<organism evidence="2">
    <name type="scientific">Echinococcus granulosus</name>
    <name type="common">Hydatid tapeworm</name>
    <dbReference type="NCBI Taxonomy" id="6210"/>
    <lineage>
        <taxon>Eukaryota</taxon>
        <taxon>Metazoa</taxon>
        <taxon>Spiralia</taxon>
        <taxon>Lophotrochozoa</taxon>
        <taxon>Platyhelminthes</taxon>
        <taxon>Cestoda</taxon>
        <taxon>Eucestoda</taxon>
        <taxon>Cyclophyllidea</taxon>
        <taxon>Taeniidae</taxon>
        <taxon>Echinococcus</taxon>
        <taxon>Echinococcus granulosus group</taxon>
    </lineage>
</organism>
<dbReference type="Proteomes" id="UP000492820">
    <property type="component" value="Unassembled WGS sequence"/>
</dbReference>
<accession>A0A068WPF2</accession>
<dbReference type="OrthoDB" id="25987at2759"/>
<sequence length="773" mass="86297">MVAGLLSLVGGDASYAFEAPSSRYIVFNPVELLFNSLKKCGALGNVGACGVDPIRARVLFEGILSDVLRYGLKPLPILPGIPSTAGLGLKSVASRCFKMKKHYRKVDFDVVAAKYRQFGDFFPCSRQFVTKCLRDMDLHCVQSRYDSIPVCLGIAYCLDCPVASMSSQYYVMSRPTILPEELRPLAINELKIVDLNTDFYCVDDEGGKAVLKLKVFHPEMSALRRVPATSRPLLALLMNSTLLPKLPAAVQVETVESESYTSAKLRAVIKWVEETNPIHVLRAIMESVTDPKCMDYISGNILVYLKEFCPDFAEASNVLKVFDLGRHVPAVKAPMQSVKEEEEEQRQRSSSPMFFFQTAAKMLKGSASPDRPVDFLYRWPAAIAHLYRSNMLEKVFIVALYCKFGVVLSYTSEYLVELPCVYGPSRILRYAHYCLIRGVEEANGLASKLVGLRPHAKEICYEGNFCYKTYMMKVRSMHLPRNCSVDDFIHAFIGLDCRLDVPEWSVALVLSCVLWHQQKVEHRNCDVAECALVLSVLVLAVATHFNMECGVSAVADHYDALKSLVVTKMEESGACASPAVEKELIHSVLELMVVYDHYVSLCRLLTALQEDSGIPDFSSAAYNRYPPNYAVFPSLALVVHMAAHLRCEDTPSAVATRLWVVNAFLRATNDANDVARLKNAVTVFSTLVKFMSQVKLNLTAPKVVVADPPSYFLPTKERLLLKRFSHPRGNAFPFRPSGNNKGRLPQTRNALTMNGGSYASRLTERIERMRLNS</sequence>
<name>A0A068WPF2_ECHGR</name>
<reference evidence="2 3" key="1">
    <citation type="journal article" date="2013" name="Nature">
        <title>The genomes of four tapeworm species reveal adaptations to parasitism.</title>
        <authorList>
            <person name="Tsai I.J."/>
            <person name="Zarowiecki M."/>
            <person name="Holroyd N."/>
            <person name="Garciarrubio A."/>
            <person name="Sanchez-Flores A."/>
            <person name="Brooks K.L."/>
            <person name="Tracey A."/>
            <person name="Bobes R.J."/>
            <person name="Fragoso G."/>
            <person name="Sciutto E."/>
            <person name="Aslett M."/>
            <person name="Beasley H."/>
            <person name="Bennett H.M."/>
            <person name="Cai J."/>
            <person name="Camicia F."/>
            <person name="Clark R."/>
            <person name="Cucher M."/>
            <person name="De Silva N."/>
            <person name="Day T.A."/>
            <person name="Deplazes P."/>
            <person name="Estrada K."/>
            <person name="Fernandez C."/>
            <person name="Holland P.W."/>
            <person name="Hou J."/>
            <person name="Hu S."/>
            <person name="Huckvale T."/>
            <person name="Hung S.S."/>
            <person name="Kamenetzky L."/>
            <person name="Keane J.A."/>
            <person name="Kiss F."/>
            <person name="Koziol U."/>
            <person name="Lambert O."/>
            <person name="Liu K."/>
            <person name="Luo X."/>
            <person name="Luo Y."/>
            <person name="Macchiaroli N."/>
            <person name="Nichol S."/>
            <person name="Paps J."/>
            <person name="Parkinson J."/>
            <person name="Pouchkina-Stantcheva N."/>
            <person name="Riddiford N."/>
            <person name="Rosenzvit M."/>
            <person name="Salinas G."/>
            <person name="Wasmuth J.D."/>
            <person name="Zamanian M."/>
            <person name="Zheng Y."/>
            <person name="Cai X."/>
            <person name="Soberon X."/>
            <person name="Olson P.D."/>
            <person name="Laclette J.P."/>
            <person name="Brehm K."/>
            <person name="Berriman M."/>
            <person name="Garciarrubio A."/>
            <person name="Bobes R.J."/>
            <person name="Fragoso G."/>
            <person name="Sanchez-Flores A."/>
            <person name="Estrada K."/>
            <person name="Cevallos M.A."/>
            <person name="Morett E."/>
            <person name="Gonzalez V."/>
            <person name="Portillo T."/>
            <person name="Ochoa-Leyva A."/>
            <person name="Jose M.V."/>
            <person name="Sciutto E."/>
            <person name="Landa A."/>
            <person name="Jimenez L."/>
            <person name="Valdes V."/>
            <person name="Carrero J.C."/>
            <person name="Larralde C."/>
            <person name="Morales-Montor J."/>
            <person name="Limon-Lason J."/>
            <person name="Soberon X."/>
            <person name="Laclette J.P."/>
        </authorList>
    </citation>
    <scope>NUCLEOTIDE SEQUENCE [LARGE SCALE GENOMIC DNA]</scope>
</reference>
<reference evidence="2" key="2">
    <citation type="submission" date="2014-06" db="EMBL/GenBank/DDBJ databases">
        <authorList>
            <person name="Aslett M."/>
        </authorList>
    </citation>
    <scope>NUCLEOTIDE SEQUENCE</scope>
</reference>
<feature type="region of interest" description="Disordered" evidence="1">
    <location>
        <begin position="731"/>
        <end position="753"/>
    </location>
</feature>
<dbReference type="EMBL" id="LK028585">
    <property type="protein sequence ID" value="CDS22004.1"/>
    <property type="molecule type" value="Genomic_DNA"/>
</dbReference>
<protein>
    <submittedName>
        <fullName evidence="2 4">Expressed conserved protein</fullName>
    </submittedName>
</protein>
<dbReference type="AlphaFoldDB" id="A0A068WPF2"/>
<proteinExistence type="predicted"/>
<evidence type="ECO:0000313" key="2">
    <source>
        <dbReference type="EMBL" id="CDS22004.1"/>
    </source>
</evidence>
<evidence type="ECO:0000313" key="3">
    <source>
        <dbReference type="Proteomes" id="UP000492820"/>
    </source>
</evidence>
<evidence type="ECO:0000256" key="1">
    <source>
        <dbReference type="SAM" id="MobiDB-lite"/>
    </source>
</evidence>
<dbReference type="WBParaSite" id="EgrG_000067400">
    <property type="protein sequence ID" value="EgrG_000067400"/>
    <property type="gene ID" value="EgrG_000067400"/>
</dbReference>
<reference evidence="4" key="3">
    <citation type="submission" date="2020-10" db="UniProtKB">
        <authorList>
            <consortium name="WormBaseParasite"/>
        </authorList>
    </citation>
    <scope>IDENTIFICATION</scope>
</reference>
<evidence type="ECO:0000313" key="4">
    <source>
        <dbReference type="WBParaSite" id="EgrG_000067400"/>
    </source>
</evidence>
<gene>
    <name evidence="4" type="primary">EGR_07201</name>
    <name evidence="2" type="ORF">EgrG_000067400</name>
</gene>